<feature type="domain" description="UspA" evidence="5">
    <location>
        <begin position="133"/>
        <end position="274"/>
    </location>
</feature>
<comment type="caution">
    <text evidence="6">The sequence shown here is derived from an EMBL/GenBank/DDBJ whole genome shotgun (WGS) entry which is preliminary data.</text>
</comment>
<evidence type="ECO:0000256" key="4">
    <source>
        <dbReference type="ARBA" id="ARBA00022490"/>
    </source>
</evidence>
<dbReference type="InterPro" id="IPR006015">
    <property type="entry name" value="Universal_stress_UspA"/>
</dbReference>
<evidence type="ECO:0000256" key="3">
    <source>
        <dbReference type="ARBA" id="ARBA00011738"/>
    </source>
</evidence>
<comment type="subcellular location">
    <subcellularLocation>
        <location evidence="1">Cytoplasm</location>
    </subcellularLocation>
</comment>
<dbReference type="InterPro" id="IPR006016">
    <property type="entry name" value="UspA"/>
</dbReference>
<organism evidence="6 7">
    <name type="scientific">Polaromonas aquatica</name>
    <dbReference type="NCBI Taxonomy" id="332657"/>
    <lineage>
        <taxon>Bacteria</taxon>
        <taxon>Pseudomonadati</taxon>
        <taxon>Pseudomonadota</taxon>
        <taxon>Betaproteobacteria</taxon>
        <taxon>Burkholderiales</taxon>
        <taxon>Comamonadaceae</taxon>
        <taxon>Polaromonas</taxon>
    </lineage>
</organism>
<dbReference type="PRINTS" id="PR01438">
    <property type="entry name" value="UNVRSLSTRESS"/>
</dbReference>
<dbReference type="EMBL" id="JBHSRS010000083">
    <property type="protein sequence ID" value="MFC6283617.1"/>
    <property type="molecule type" value="Genomic_DNA"/>
</dbReference>
<dbReference type="CDD" id="cd00293">
    <property type="entry name" value="USP-like"/>
    <property type="match status" value="2"/>
</dbReference>
<comment type="similarity">
    <text evidence="2">Belongs to the universal stress protein A family.</text>
</comment>
<evidence type="ECO:0000256" key="1">
    <source>
        <dbReference type="ARBA" id="ARBA00004496"/>
    </source>
</evidence>
<reference evidence="7" key="1">
    <citation type="journal article" date="2019" name="Int. J. Syst. Evol. Microbiol.">
        <title>The Global Catalogue of Microorganisms (GCM) 10K type strain sequencing project: providing services to taxonomists for standard genome sequencing and annotation.</title>
        <authorList>
            <consortium name="The Broad Institute Genomics Platform"/>
            <consortium name="The Broad Institute Genome Sequencing Center for Infectious Disease"/>
            <person name="Wu L."/>
            <person name="Ma J."/>
        </authorList>
    </citation>
    <scope>NUCLEOTIDE SEQUENCE [LARGE SCALE GENOMIC DNA]</scope>
    <source>
        <strain evidence="7">CCUG 39402</strain>
    </source>
</reference>
<proteinExistence type="inferred from homology"/>
<dbReference type="PANTHER" id="PTHR46268">
    <property type="entry name" value="STRESS RESPONSE PROTEIN NHAX"/>
    <property type="match status" value="1"/>
</dbReference>
<dbReference type="InterPro" id="IPR014729">
    <property type="entry name" value="Rossmann-like_a/b/a_fold"/>
</dbReference>
<accession>A0ABW1U200</accession>
<keyword evidence="7" id="KW-1185">Reference proteome</keyword>
<dbReference type="Proteomes" id="UP001596270">
    <property type="component" value="Unassembled WGS sequence"/>
</dbReference>
<evidence type="ECO:0000313" key="6">
    <source>
        <dbReference type="EMBL" id="MFC6283617.1"/>
    </source>
</evidence>
<dbReference type="PANTHER" id="PTHR46268:SF23">
    <property type="entry name" value="UNIVERSAL STRESS PROTEIN A-RELATED"/>
    <property type="match status" value="1"/>
</dbReference>
<name>A0ABW1U200_9BURK</name>
<dbReference type="RefSeq" id="WP_371436496.1">
    <property type="nucleotide sequence ID" value="NZ_JBHSRS010000083.1"/>
</dbReference>
<comment type="subunit">
    <text evidence="3">Homodimer.</text>
</comment>
<gene>
    <name evidence="6" type="ORF">ACFQND_20515</name>
</gene>
<dbReference type="Gene3D" id="3.40.50.620">
    <property type="entry name" value="HUPs"/>
    <property type="match status" value="2"/>
</dbReference>
<evidence type="ECO:0000256" key="2">
    <source>
        <dbReference type="ARBA" id="ARBA00008791"/>
    </source>
</evidence>
<feature type="domain" description="UspA" evidence="5">
    <location>
        <begin position="4"/>
        <end position="126"/>
    </location>
</feature>
<protein>
    <submittedName>
        <fullName evidence="6">Universal stress protein</fullName>
    </submittedName>
</protein>
<evidence type="ECO:0000313" key="7">
    <source>
        <dbReference type="Proteomes" id="UP001596270"/>
    </source>
</evidence>
<evidence type="ECO:0000259" key="5">
    <source>
        <dbReference type="Pfam" id="PF00582"/>
    </source>
</evidence>
<keyword evidence="4" id="KW-0963">Cytoplasm</keyword>
<sequence>MNLQSILAVTDFSASGHHALERAAMLAAQQRALLKLVYADMDGSPARADAQERLAHLARQLAQQFGIDVRMVGRAENTLHEVAEEARGTDLLVLAHEHRRSLASILRGHPAMQLMRLASCPILVTKLAPGARYARILVAVNFRPESKTLVRLACLLDSDAEVGLFHALSTRDEAKLRSAEVSVDVLKAYRQECMLYAQDRILSLTDSFDARRNRVQSTIERGDPARQAVIQQQYAAADLLVVGNRRRTWGMDFLAGSVAQRVLSWARSDVLLVPHDFQLPTRAAARQRVSAGCGNGQGALLAAGRSLP</sequence>
<dbReference type="SUPFAM" id="SSF52402">
    <property type="entry name" value="Adenine nucleotide alpha hydrolases-like"/>
    <property type="match status" value="2"/>
</dbReference>
<dbReference type="Pfam" id="PF00582">
    <property type="entry name" value="Usp"/>
    <property type="match status" value="2"/>
</dbReference>